<dbReference type="PANTHER" id="PTHR23028:SF53">
    <property type="entry name" value="ACYL_TRANSF_3 DOMAIN-CONTAINING PROTEIN"/>
    <property type="match status" value="1"/>
</dbReference>
<feature type="transmembrane region" description="Helical" evidence="2">
    <location>
        <begin position="179"/>
        <end position="200"/>
    </location>
</feature>
<keyword evidence="2" id="KW-0472">Membrane</keyword>
<feature type="transmembrane region" description="Helical" evidence="2">
    <location>
        <begin position="85"/>
        <end position="107"/>
    </location>
</feature>
<reference evidence="5" key="1">
    <citation type="journal article" date="2019" name="Int. J. Syst. Evol. Microbiol.">
        <title>The Global Catalogue of Microorganisms (GCM) 10K type strain sequencing project: providing services to taxonomists for standard genome sequencing and annotation.</title>
        <authorList>
            <consortium name="The Broad Institute Genomics Platform"/>
            <consortium name="The Broad Institute Genome Sequencing Center for Infectious Disease"/>
            <person name="Wu L."/>
            <person name="Ma J."/>
        </authorList>
    </citation>
    <scope>NUCLEOTIDE SEQUENCE [LARGE SCALE GENOMIC DNA]</scope>
    <source>
        <strain evidence="5">KCTC 42447</strain>
    </source>
</reference>
<accession>A0ABV7T6I0</accession>
<feature type="transmembrane region" description="Helical" evidence="2">
    <location>
        <begin position="283"/>
        <end position="302"/>
    </location>
</feature>
<feature type="transmembrane region" description="Helical" evidence="2">
    <location>
        <begin position="206"/>
        <end position="223"/>
    </location>
</feature>
<feature type="region of interest" description="Disordered" evidence="1">
    <location>
        <begin position="346"/>
        <end position="379"/>
    </location>
</feature>
<dbReference type="GO" id="GO:0016746">
    <property type="term" value="F:acyltransferase activity"/>
    <property type="evidence" value="ECO:0007669"/>
    <property type="project" value="UniProtKB-KW"/>
</dbReference>
<dbReference type="RefSeq" id="WP_386364317.1">
    <property type="nucleotide sequence ID" value="NZ_JBHRXZ010000022.1"/>
</dbReference>
<comment type="caution">
    <text evidence="4">The sequence shown here is derived from an EMBL/GenBank/DDBJ whole genome shotgun (WGS) entry which is preliminary data.</text>
</comment>
<keyword evidence="2" id="KW-0812">Transmembrane</keyword>
<feature type="transmembrane region" description="Helical" evidence="2">
    <location>
        <begin position="308"/>
        <end position="330"/>
    </location>
</feature>
<gene>
    <name evidence="4" type="ORF">ACFOMF_09895</name>
</gene>
<dbReference type="InterPro" id="IPR050879">
    <property type="entry name" value="Acyltransferase_3"/>
</dbReference>
<keyword evidence="4" id="KW-0808">Transferase</keyword>
<organism evidence="4 5">
    <name type="scientific">Stutzerimonas tarimensis</name>
    <dbReference type="NCBI Taxonomy" id="1507735"/>
    <lineage>
        <taxon>Bacteria</taxon>
        <taxon>Pseudomonadati</taxon>
        <taxon>Pseudomonadota</taxon>
        <taxon>Gammaproteobacteria</taxon>
        <taxon>Pseudomonadales</taxon>
        <taxon>Pseudomonadaceae</taxon>
        <taxon>Stutzerimonas</taxon>
    </lineage>
</organism>
<evidence type="ECO:0000313" key="5">
    <source>
        <dbReference type="Proteomes" id="UP001595630"/>
    </source>
</evidence>
<evidence type="ECO:0000259" key="3">
    <source>
        <dbReference type="Pfam" id="PF01757"/>
    </source>
</evidence>
<keyword evidence="5" id="KW-1185">Reference proteome</keyword>
<dbReference type="EC" id="2.3.-.-" evidence="4"/>
<sequence>MRPTGSFHSRENNFDFLRFFAASVVIVSHCYFMLGLEEMEPFLLTTGYEDGGAIAVGVFFVISGYLITGSYLNSSSRFSYFLKRALRLFPALFVAILLTVFLVGPLVTTLNLTEYVSETRTWMYLRNIMLMTSYDLPGVYLDNPYTGVVNGSLWTLPMEASMYVGVAALGMIGFLRRGLIFIPLAALAAGEFWLIAYLGISSFTVGKFFQLGLLFFIGAAFYLYRDLVLWKGWIALLLALAMVLSFRTPLGYPMYFVAMPYVVLYLAYAPIPWLSRFGKYGDFSYGIYIVHFPLMQAWVLMLGSGVSILQLLLLTYVPTLVLAALSWHYVEAPALKLKRLFAAAPDPGQAAPARGDSDDTGAGSEDHQDHPGVAVLVRK</sequence>
<protein>
    <submittedName>
        <fullName evidence="4">Acyltransferase family protein</fullName>
        <ecNumber evidence="4">2.3.-.-</ecNumber>
    </submittedName>
</protein>
<evidence type="ECO:0000256" key="2">
    <source>
        <dbReference type="SAM" id="Phobius"/>
    </source>
</evidence>
<feature type="transmembrane region" description="Helical" evidence="2">
    <location>
        <begin position="228"/>
        <end position="246"/>
    </location>
</feature>
<feature type="transmembrane region" description="Helical" evidence="2">
    <location>
        <begin position="153"/>
        <end position="172"/>
    </location>
</feature>
<proteinExistence type="predicted"/>
<feature type="domain" description="Acyltransferase 3" evidence="3">
    <location>
        <begin position="13"/>
        <end position="324"/>
    </location>
</feature>
<feature type="transmembrane region" description="Helical" evidence="2">
    <location>
        <begin position="252"/>
        <end position="271"/>
    </location>
</feature>
<evidence type="ECO:0000256" key="1">
    <source>
        <dbReference type="SAM" id="MobiDB-lite"/>
    </source>
</evidence>
<dbReference type="InterPro" id="IPR002656">
    <property type="entry name" value="Acyl_transf_3_dom"/>
</dbReference>
<evidence type="ECO:0000313" key="4">
    <source>
        <dbReference type="EMBL" id="MFC3608088.1"/>
    </source>
</evidence>
<name>A0ABV7T6I0_9GAMM</name>
<feature type="transmembrane region" description="Helical" evidence="2">
    <location>
        <begin position="16"/>
        <end position="34"/>
    </location>
</feature>
<keyword evidence="2" id="KW-1133">Transmembrane helix</keyword>
<dbReference type="PANTHER" id="PTHR23028">
    <property type="entry name" value="ACETYLTRANSFERASE"/>
    <property type="match status" value="1"/>
</dbReference>
<feature type="transmembrane region" description="Helical" evidence="2">
    <location>
        <begin position="54"/>
        <end position="73"/>
    </location>
</feature>
<dbReference type="EMBL" id="JBHRXZ010000022">
    <property type="protein sequence ID" value="MFC3608088.1"/>
    <property type="molecule type" value="Genomic_DNA"/>
</dbReference>
<dbReference type="Proteomes" id="UP001595630">
    <property type="component" value="Unassembled WGS sequence"/>
</dbReference>
<keyword evidence="4" id="KW-0012">Acyltransferase</keyword>
<dbReference type="Pfam" id="PF01757">
    <property type="entry name" value="Acyl_transf_3"/>
    <property type="match status" value="1"/>
</dbReference>